<evidence type="ECO:0000256" key="4">
    <source>
        <dbReference type="SAM" id="MobiDB-lite"/>
    </source>
</evidence>
<keyword evidence="1 3" id="KW-0175">Coiled coil</keyword>
<feature type="region of interest" description="Disordered" evidence="4">
    <location>
        <begin position="184"/>
        <end position="228"/>
    </location>
</feature>
<dbReference type="PANTHER" id="PTHR32114:SF2">
    <property type="entry name" value="ABC TRANSPORTER ABCH.3"/>
    <property type="match status" value="1"/>
</dbReference>
<sequence length="664" mass="75326">MTTSQTVSDAAQFHVRNIGGIDETSVVIEPGVTVLTGENATNRTSFLQAVMAAMGSNAATLKADADEGIVELTLDETEYQRTVSQTDDTVIFDGNTYLDDPDIAERFAFLLEGNNARRAVSRSADLREIIMEPVDIEEIKRKISSLESQRSEIDEKISDIESKKQGLPELEKQKKNIESKISKKREELSKKETEIDESSRNISDSQEKEAELESKLDELRSTRSDLDSIRQQIETQRESIESLQAEHEENKTALSELSSTPAAKLTRLEQQIDSLRDDRQALNAEISQLQNLIQYNEDQLEDGEYNVIGRISDDVNSKTDTEESSSGADAITDRLLADENTGSETVTCWTCGSAVDREQIEATVDQLKSVRADRVQSLNDVKSDLDSLKSEKREIESEQTRRSDLESTINRITQEIDQRKKQLETLKEQRKDLTATIETLETEVDELESESFEDILSLHREANEVEFEINRLESDHQSVSNKIESIEAAIDRIDTLESERKTIVNQLEDERTKIDQIEHEAVEQFNAHMESILDILAYENLDRIWIERTQNKVRSGRQKVEQTVFELHVIRTTASGTAYEDTVEHLSESEREVTGLIFALAGYLVHDLHETVPFMLLDSLEAIDSNRIAALISYFSEYVEYLVVALLPEDAQSINKEYDRITDI</sequence>
<gene>
    <name evidence="5" type="primary">sph2</name>
    <name evidence="5" type="ordered locus">Hqrw_1957</name>
</gene>
<dbReference type="Gene3D" id="3.40.50.300">
    <property type="entry name" value="P-loop containing nucleotide triphosphate hydrolases"/>
    <property type="match status" value="1"/>
</dbReference>
<dbReference type="AlphaFoldDB" id="G0LIF2"/>
<dbReference type="Gene3D" id="1.10.287.1490">
    <property type="match status" value="1"/>
</dbReference>
<organism evidence="5 6">
    <name type="scientific">Haloquadratum walsbyi (strain DSM 16854 / JCM 12705 / C23)</name>
    <dbReference type="NCBI Taxonomy" id="768065"/>
    <lineage>
        <taxon>Archaea</taxon>
        <taxon>Methanobacteriati</taxon>
        <taxon>Methanobacteriota</taxon>
        <taxon>Stenosarchaea group</taxon>
        <taxon>Halobacteria</taxon>
        <taxon>Halobacteriales</taxon>
        <taxon>Haloferacaceae</taxon>
        <taxon>Haloquadratum</taxon>
    </lineage>
</organism>
<dbReference type="HOGENOM" id="CLU_409187_0_0_2"/>
<dbReference type="Proteomes" id="UP000007954">
    <property type="component" value="Chromosome"/>
</dbReference>
<feature type="coiled-coil region" evidence="3">
    <location>
        <begin position="378"/>
        <end position="520"/>
    </location>
</feature>
<dbReference type="EMBL" id="FR746099">
    <property type="protein sequence ID" value="CCC39872.1"/>
    <property type="molecule type" value="Genomic_DNA"/>
</dbReference>
<dbReference type="GeneID" id="12446669"/>
<evidence type="ECO:0000256" key="2">
    <source>
        <dbReference type="ARBA" id="ARBA00049666"/>
    </source>
</evidence>
<evidence type="ECO:0000313" key="5">
    <source>
        <dbReference type="EMBL" id="CCC39872.1"/>
    </source>
</evidence>
<name>G0LIF2_HALWC</name>
<proteinExistence type="inferred from homology"/>
<evidence type="ECO:0000313" key="6">
    <source>
        <dbReference type="Proteomes" id="UP000007954"/>
    </source>
</evidence>
<comment type="similarity">
    <text evidence="2">Belongs to the Sph1/Sph2 family.</text>
</comment>
<dbReference type="InterPro" id="IPR027417">
    <property type="entry name" value="P-loop_NTPase"/>
</dbReference>
<dbReference type="NCBIfam" id="NF045487">
    <property type="entry name" value="ASRP"/>
    <property type="match status" value="1"/>
</dbReference>
<evidence type="ECO:0000256" key="1">
    <source>
        <dbReference type="ARBA" id="ARBA00023054"/>
    </source>
</evidence>
<accession>G0LIF2</accession>
<protein>
    <submittedName>
        <fullName evidence="5">Smc-like protein Sph2</fullName>
    </submittedName>
</protein>
<dbReference type="KEGG" id="hwc:Hqrw_1957"/>
<reference evidence="5 6" key="1">
    <citation type="journal article" date="2011" name="PLoS ONE">
        <title>Haloquadratum walsbyi: limited diversity in a global pond.</title>
        <authorList>
            <person name="Dyall-Smith M."/>
            <person name="Pfeiffer F."/>
            <person name="Klee K."/>
            <person name="Palm P."/>
            <person name="Gross K."/>
            <person name="Schuster S.C."/>
            <person name="Rampp M."/>
            <person name="Oesterhelt D."/>
        </authorList>
    </citation>
    <scope>NUCLEOTIDE SEQUENCE [LARGE SCALE GENOMIC DNA]</scope>
    <source>
        <strain evidence="6">DSM 16854 / JCM 12705 / C23</strain>
    </source>
</reference>
<dbReference type="PANTHER" id="PTHR32114">
    <property type="entry name" value="ABC TRANSPORTER ABCH.3"/>
    <property type="match status" value="1"/>
</dbReference>
<dbReference type="RefSeq" id="WP_014555626.1">
    <property type="nucleotide sequence ID" value="NC_017459.1"/>
</dbReference>
<dbReference type="SUPFAM" id="SSF52540">
    <property type="entry name" value="P-loop containing nucleoside triphosphate hydrolases"/>
    <property type="match status" value="1"/>
</dbReference>
<evidence type="ECO:0000256" key="3">
    <source>
        <dbReference type="SAM" id="Coils"/>
    </source>
</evidence>